<feature type="transmembrane region" description="Helical" evidence="7">
    <location>
        <begin position="56"/>
        <end position="78"/>
    </location>
</feature>
<feature type="transmembrane region" description="Helical" evidence="7">
    <location>
        <begin position="174"/>
        <end position="192"/>
    </location>
</feature>
<keyword evidence="2" id="KW-0813">Transport</keyword>
<feature type="transmembrane region" description="Helical" evidence="7">
    <location>
        <begin position="90"/>
        <end position="109"/>
    </location>
</feature>
<dbReference type="GO" id="GO:0055085">
    <property type="term" value="P:transmembrane transport"/>
    <property type="evidence" value="ECO:0007669"/>
    <property type="project" value="InterPro"/>
</dbReference>
<dbReference type="Pfam" id="PF03547">
    <property type="entry name" value="Mem_trans"/>
    <property type="match status" value="2"/>
</dbReference>
<keyword evidence="9" id="KW-1185">Reference proteome</keyword>
<evidence type="ECO:0000313" key="8">
    <source>
        <dbReference type="EMBL" id="MBW8635794.1"/>
    </source>
</evidence>
<evidence type="ECO:0000256" key="4">
    <source>
        <dbReference type="ARBA" id="ARBA00022692"/>
    </source>
</evidence>
<dbReference type="EMBL" id="JAICBX010000001">
    <property type="protein sequence ID" value="MBW8635794.1"/>
    <property type="molecule type" value="Genomic_DNA"/>
</dbReference>
<dbReference type="InterPro" id="IPR004776">
    <property type="entry name" value="Mem_transp_PIN-like"/>
</dbReference>
<keyword evidence="3" id="KW-1003">Cell membrane</keyword>
<proteinExistence type="predicted"/>
<dbReference type="PANTHER" id="PTHR36838">
    <property type="entry name" value="AUXIN EFFLUX CARRIER FAMILY PROTEIN"/>
    <property type="match status" value="1"/>
</dbReference>
<feature type="transmembrane region" description="Helical" evidence="7">
    <location>
        <begin position="232"/>
        <end position="250"/>
    </location>
</feature>
<organism evidence="8 9">
    <name type="scientific">Flavimaribacter sediminis</name>
    <dbReference type="NCBI Taxonomy" id="2865987"/>
    <lineage>
        <taxon>Bacteria</taxon>
        <taxon>Pseudomonadati</taxon>
        <taxon>Pseudomonadota</taxon>
        <taxon>Alphaproteobacteria</taxon>
        <taxon>Hyphomicrobiales</taxon>
        <taxon>Rhizobiaceae</taxon>
        <taxon>Flavimaribacter</taxon>
    </lineage>
</organism>
<evidence type="ECO:0000313" key="9">
    <source>
        <dbReference type="Proteomes" id="UP001196509"/>
    </source>
</evidence>
<evidence type="ECO:0000256" key="1">
    <source>
        <dbReference type="ARBA" id="ARBA00004141"/>
    </source>
</evidence>
<keyword evidence="6 7" id="KW-0472">Membrane</keyword>
<dbReference type="GO" id="GO:0016020">
    <property type="term" value="C:membrane"/>
    <property type="evidence" value="ECO:0007669"/>
    <property type="project" value="UniProtKB-SubCell"/>
</dbReference>
<name>A0AAE2ZFW4_9HYPH</name>
<evidence type="ECO:0000256" key="2">
    <source>
        <dbReference type="ARBA" id="ARBA00022448"/>
    </source>
</evidence>
<comment type="subcellular location">
    <subcellularLocation>
        <location evidence="1">Membrane</location>
        <topology evidence="1">Multi-pass membrane protein</topology>
    </subcellularLocation>
</comment>
<dbReference type="Proteomes" id="UP001196509">
    <property type="component" value="Unassembled WGS sequence"/>
</dbReference>
<keyword evidence="4 7" id="KW-0812">Transmembrane</keyword>
<protein>
    <submittedName>
        <fullName evidence="8">AEC family transporter</fullName>
    </submittedName>
</protein>
<reference evidence="8" key="1">
    <citation type="submission" date="2021-08" db="EMBL/GenBank/DDBJ databases">
        <title>Hoeflea bacterium WL0058 sp. nov., isolated from the sediment.</title>
        <authorList>
            <person name="Wang L."/>
            <person name="Zhang D."/>
        </authorList>
    </citation>
    <scope>NUCLEOTIDE SEQUENCE</scope>
    <source>
        <strain evidence="8">WL0058</strain>
    </source>
</reference>
<comment type="caution">
    <text evidence="8">The sequence shown here is derived from an EMBL/GenBank/DDBJ whole genome shotgun (WGS) entry which is preliminary data.</text>
</comment>
<feature type="transmembrane region" description="Helical" evidence="7">
    <location>
        <begin position="146"/>
        <end position="162"/>
    </location>
</feature>
<feature type="transmembrane region" description="Helical" evidence="7">
    <location>
        <begin position="199"/>
        <end position="226"/>
    </location>
</feature>
<feature type="transmembrane region" description="Helical" evidence="7">
    <location>
        <begin position="115"/>
        <end position="134"/>
    </location>
</feature>
<feature type="transmembrane region" description="Helical" evidence="7">
    <location>
        <begin position="262"/>
        <end position="283"/>
    </location>
</feature>
<evidence type="ECO:0000256" key="5">
    <source>
        <dbReference type="ARBA" id="ARBA00022989"/>
    </source>
</evidence>
<dbReference type="PANTHER" id="PTHR36838:SF1">
    <property type="entry name" value="SLR1864 PROTEIN"/>
    <property type="match status" value="1"/>
</dbReference>
<dbReference type="AlphaFoldDB" id="A0AAE2ZFW4"/>
<keyword evidence="5 7" id="KW-1133">Transmembrane helix</keyword>
<evidence type="ECO:0000256" key="3">
    <source>
        <dbReference type="ARBA" id="ARBA00022475"/>
    </source>
</evidence>
<sequence length="284" mass="30284">MLPVLVCAAIGYGLALAKIPFDKNTISGLVTNVGYPTLIISHLSKRHVNVAEFLDFMLAAALAVICFGVIGFVVLKFMRLPVRAFLSPMMLNNVGNVGLPISLLALGGAGMSFTMAYVVVVVIGIFTVGMWIPMGRFSLRDLLTSPIIYSVILTLVLMSTHYELPKAVGQAFDILGGMTIPLMLLTLGYTLATLKFSTLWLGLALSLIHVAMAAAVAAGVVWLFGFTGVQKGAFVIGTLMPVSVATYLFVERYVPEHAGAVASFILVSTLLTVLVLTVTLTVWV</sequence>
<evidence type="ECO:0000256" key="7">
    <source>
        <dbReference type="SAM" id="Phobius"/>
    </source>
</evidence>
<gene>
    <name evidence="8" type="ORF">K1W69_01235</name>
</gene>
<accession>A0AAE2ZFW4</accession>
<evidence type="ECO:0000256" key="6">
    <source>
        <dbReference type="ARBA" id="ARBA00023136"/>
    </source>
</evidence>